<organism evidence="6 7">
    <name type="scientific">[Emmonsia] crescens</name>
    <dbReference type="NCBI Taxonomy" id="73230"/>
    <lineage>
        <taxon>Eukaryota</taxon>
        <taxon>Fungi</taxon>
        <taxon>Dikarya</taxon>
        <taxon>Ascomycota</taxon>
        <taxon>Pezizomycotina</taxon>
        <taxon>Eurotiomycetes</taxon>
        <taxon>Eurotiomycetidae</taxon>
        <taxon>Onygenales</taxon>
        <taxon>Ajellomycetaceae</taxon>
        <taxon>Emergomyces</taxon>
    </lineage>
</organism>
<dbReference type="EMBL" id="LCZI01001613">
    <property type="protein sequence ID" value="KKZ59991.1"/>
    <property type="molecule type" value="Genomic_DNA"/>
</dbReference>
<reference evidence="7" key="1">
    <citation type="journal article" date="2015" name="PLoS Genet.">
        <title>The dynamic genome and transcriptome of the human fungal pathogen Blastomyces and close relative Emmonsia.</title>
        <authorList>
            <person name="Munoz J.F."/>
            <person name="Gauthier G.M."/>
            <person name="Desjardins C.A."/>
            <person name="Gallo J.E."/>
            <person name="Holder J."/>
            <person name="Sullivan T.D."/>
            <person name="Marty A.J."/>
            <person name="Carmen J.C."/>
            <person name="Chen Z."/>
            <person name="Ding L."/>
            <person name="Gujja S."/>
            <person name="Magrini V."/>
            <person name="Misas E."/>
            <person name="Mitreva M."/>
            <person name="Priest M."/>
            <person name="Saif S."/>
            <person name="Whiston E.A."/>
            <person name="Young S."/>
            <person name="Zeng Q."/>
            <person name="Goldman W.E."/>
            <person name="Mardis E.R."/>
            <person name="Taylor J.W."/>
            <person name="McEwen J.G."/>
            <person name="Clay O.K."/>
            <person name="Klein B.S."/>
            <person name="Cuomo C.A."/>
        </authorList>
    </citation>
    <scope>NUCLEOTIDE SEQUENCE [LARGE SCALE GENOMIC DNA]</scope>
    <source>
        <strain evidence="7">UAMH 3008</strain>
    </source>
</reference>
<evidence type="ECO:0000313" key="6">
    <source>
        <dbReference type="EMBL" id="KKZ59991.1"/>
    </source>
</evidence>
<proteinExistence type="predicted"/>
<evidence type="ECO:0000256" key="3">
    <source>
        <dbReference type="ARBA" id="ARBA00022989"/>
    </source>
</evidence>
<sequence length="475" mass="52822">MSGLLQNLFKGDSDSPSSAPSSGDDADFADFAAGVPEPPPPVISPGSAFTPGAAGTPLAGTPNPIAAAGSNAPYSAWYRVWERHSPQDFIQEAIVIPFIVMLVLLHIWGTGKNRRKAKKWAQAHLPILQSEFAVVGYGGVGTSRAPSADSVQAEGLLKASATAAASGDIIVPESMLKEKTGTEFATYATGRQNVAFVDISINLFRWYNPLYMLGDYVISMFLDSWPVPVQKVECTAYAFDGKEKDLVPAPSAVEKDLIEQRTRGANSSSYDGFVFAVVHKNCMRKLREDRYDISLTFTRDNPKLPEWATVMSESAEITDMMLTAELIKAVEEAGDDFEYLIVTDQPLDKPTRIDETTPGKRVTLSLRLPKSASYATTLPIFTYFLRLPDRLVSIAHFRAEIARKLRNTREEEVRKLRRADEDEKAEERKMLAEKAKKEDRDRLLRGMSAEEQRKFLEKERERETKRGMKKSSKRG</sequence>
<feature type="region of interest" description="Disordered" evidence="5">
    <location>
        <begin position="416"/>
        <end position="475"/>
    </location>
</feature>
<comment type="subcellular location">
    <subcellularLocation>
        <location evidence="1">Membrane</location>
        <topology evidence="1">Single-pass membrane protein</topology>
    </subcellularLocation>
</comment>
<evidence type="ECO:0008006" key="8">
    <source>
        <dbReference type="Google" id="ProtNLM"/>
    </source>
</evidence>
<keyword evidence="4" id="KW-0472">Membrane</keyword>
<evidence type="ECO:0000313" key="7">
    <source>
        <dbReference type="Proteomes" id="UP000034164"/>
    </source>
</evidence>
<dbReference type="VEuPathDB" id="FungiDB:EMCG_00833"/>
<evidence type="ECO:0000256" key="1">
    <source>
        <dbReference type="ARBA" id="ARBA00004167"/>
    </source>
</evidence>
<protein>
    <recommendedName>
        <fullName evidence="8">DUF1682 domain-containing protein</fullName>
    </recommendedName>
</protein>
<evidence type="ECO:0000256" key="2">
    <source>
        <dbReference type="ARBA" id="ARBA00022692"/>
    </source>
</evidence>
<gene>
    <name evidence="6" type="ORF">EMCG_00833</name>
</gene>
<dbReference type="AlphaFoldDB" id="A0A0G2J6F8"/>
<dbReference type="Pfam" id="PF07946">
    <property type="entry name" value="CCDC47"/>
    <property type="match status" value="1"/>
</dbReference>
<name>A0A0G2J6F8_9EURO</name>
<keyword evidence="2" id="KW-0812">Transmembrane</keyword>
<feature type="region of interest" description="Disordered" evidence="5">
    <location>
        <begin position="1"/>
        <end position="56"/>
    </location>
</feature>
<accession>A0A0G2J6F8</accession>
<evidence type="ECO:0000256" key="4">
    <source>
        <dbReference type="ARBA" id="ARBA00023136"/>
    </source>
</evidence>
<feature type="compositionally biased region" description="Basic and acidic residues" evidence="5">
    <location>
        <begin position="416"/>
        <end position="466"/>
    </location>
</feature>
<feature type="compositionally biased region" description="Low complexity" evidence="5">
    <location>
        <begin position="14"/>
        <end position="35"/>
    </location>
</feature>
<keyword evidence="3" id="KW-1133">Transmembrane helix</keyword>
<evidence type="ECO:0000256" key="5">
    <source>
        <dbReference type="SAM" id="MobiDB-lite"/>
    </source>
</evidence>
<dbReference type="PANTHER" id="PTHR12883">
    <property type="entry name" value="ADIPOCYTE-SPECIFIC PROTEIN 4-RELATED"/>
    <property type="match status" value="1"/>
</dbReference>
<dbReference type="GO" id="GO:0016020">
    <property type="term" value="C:membrane"/>
    <property type="evidence" value="ECO:0007669"/>
    <property type="project" value="UniProtKB-SubCell"/>
</dbReference>
<dbReference type="PANTHER" id="PTHR12883:SF0">
    <property type="entry name" value="PAT COMPLEX SUBUNIT CCDC47"/>
    <property type="match status" value="1"/>
</dbReference>
<comment type="caution">
    <text evidence="6">The sequence shown here is derived from an EMBL/GenBank/DDBJ whole genome shotgun (WGS) entry which is preliminary data.</text>
</comment>
<dbReference type="InterPro" id="IPR012879">
    <property type="entry name" value="CCDC47"/>
</dbReference>
<dbReference type="GO" id="GO:0005509">
    <property type="term" value="F:calcium ion binding"/>
    <property type="evidence" value="ECO:0007669"/>
    <property type="project" value="InterPro"/>
</dbReference>
<dbReference type="GO" id="GO:0032469">
    <property type="term" value="P:endoplasmic reticulum calcium ion homeostasis"/>
    <property type="evidence" value="ECO:0007669"/>
    <property type="project" value="InterPro"/>
</dbReference>
<dbReference type="Proteomes" id="UP000034164">
    <property type="component" value="Unassembled WGS sequence"/>
</dbReference>
<dbReference type="OrthoDB" id="10039147at2759"/>
<dbReference type="GO" id="GO:0005783">
    <property type="term" value="C:endoplasmic reticulum"/>
    <property type="evidence" value="ECO:0007669"/>
    <property type="project" value="InterPro"/>
</dbReference>